<dbReference type="PANTHER" id="PTHR12856">
    <property type="entry name" value="TRANSCRIPTION INITIATION FACTOR IIH-RELATED"/>
    <property type="match status" value="1"/>
</dbReference>
<comment type="subcellular location">
    <subcellularLocation>
        <location evidence="1">Nucleus</location>
    </subcellularLocation>
</comment>
<sequence length="609" mass="66184">MSRPSSSSAGPSTPTRALSTSAPAQQSTGKKWLTRAPSVYNKLPGTLFLGSERLVWKQDGVPQPAVNVRLDKASAIFNSKEGALPVRLKVAFTDNEKGYQFAFAAPEAEEALQQRAEFVGLLTPIINRNKSLASPAPGTPAPSTPGERAATPMAGPMIGQENILRRSVLLAHPDLAQLHKDLVISGQLSEAEFWHGRESLLSSERAAAGQKRGRASQLVDPKPQTGEGGDIRIVITPQLVHDIFEEFPVVARAYSENVPNEMNESSFWARYFQSALFNQNRASTRSSAPQHTVKPDLIFDAYLEPEDDASSPRQILSESVDRLLDLAATEEDHEETGNEKDVTMQPGRERGILPLIRRFNVHSERLLQQALGEGPPGKRRRLEGGEEARFDPNDYYEEIVIDDLIDHHASTGVQLDLLNASLFSTTTTRAPDAPLRTAEESAALLSSFRSQTHGYLSALHSLKPSRKAAEAAFQGMTSAVRAQHAAHRSLPPIPPEFFRQMTTCQTAANEFLRQFWGAVLPPPPPPPPIYAGAGAGAAGDRIGLSGRERAAKAQKMAGYLARTGEKVDALVKAAEGEGVDPERVRAAFGPLMSAVDKALKLYGQRRKKA</sequence>
<dbReference type="Pfam" id="PF03909">
    <property type="entry name" value="BSD"/>
    <property type="match status" value="1"/>
</dbReference>
<keyword evidence="6" id="KW-0539">Nucleus</keyword>
<keyword evidence="5" id="KW-0804">Transcription</keyword>
<dbReference type="SUPFAM" id="SSF50729">
    <property type="entry name" value="PH domain-like"/>
    <property type="match status" value="1"/>
</dbReference>
<dbReference type="AlphaFoldDB" id="A0A167IXY2"/>
<gene>
    <name evidence="9" type="ORF">CALVIDRAFT_267239</name>
</gene>
<dbReference type="GO" id="GO:0006289">
    <property type="term" value="P:nucleotide-excision repair"/>
    <property type="evidence" value="ECO:0007669"/>
    <property type="project" value="InterPro"/>
</dbReference>
<dbReference type="GO" id="GO:0006351">
    <property type="term" value="P:DNA-templated transcription"/>
    <property type="evidence" value="ECO:0007669"/>
    <property type="project" value="InterPro"/>
</dbReference>
<evidence type="ECO:0000313" key="10">
    <source>
        <dbReference type="Proteomes" id="UP000076738"/>
    </source>
</evidence>
<dbReference type="PROSITE" id="PS50858">
    <property type="entry name" value="BSD"/>
    <property type="match status" value="2"/>
</dbReference>
<dbReference type="InterPro" id="IPR005607">
    <property type="entry name" value="BSD_dom"/>
</dbReference>
<reference evidence="9 10" key="1">
    <citation type="journal article" date="2016" name="Mol. Biol. Evol.">
        <title>Comparative Genomics of Early-Diverging Mushroom-Forming Fungi Provides Insights into the Origins of Lignocellulose Decay Capabilities.</title>
        <authorList>
            <person name="Nagy L.G."/>
            <person name="Riley R."/>
            <person name="Tritt A."/>
            <person name="Adam C."/>
            <person name="Daum C."/>
            <person name="Floudas D."/>
            <person name="Sun H."/>
            <person name="Yadav J.S."/>
            <person name="Pangilinan J."/>
            <person name="Larsson K.H."/>
            <person name="Matsuura K."/>
            <person name="Barry K."/>
            <person name="Labutti K."/>
            <person name="Kuo R."/>
            <person name="Ohm R.A."/>
            <person name="Bhattacharya S.S."/>
            <person name="Shirouzu T."/>
            <person name="Yoshinaga Y."/>
            <person name="Martin F.M."/>
            <person name="Grigoriev I.V."/>
            <person name="Hibbett D.S."/>
        </authorList>
    </citation>
    <scope>NUCLEOTIDE SEQUENCE [LARGE SCALE GENOMIC DNA]</scope>
    <source>
        <strain evidence="9 10">TUFC12733</strain>
    </source>
</reference>
<evidence type="ECO:0000256" key="6">
    <source>
        <dbReference type="ARBA" id="ARBA00023242"/>
    </source>
</evidence>
<feature type="region of interest" description="Disordered" evidence="7">
    <location>
        <begin position="204"/>
        <end position="226"/>
    </location>
</feature>
<dbReference type="OrthoDB" id="360521at2759"/>
<dbReference type="Gene3D" id="6.10.140.1200">
    <property type="match status" value="1"/>
</dbReference>
<evidence type="ECO:0000256" key="1">
    <source>
        <dbReference type="ARBA" id="ARBA00004123"/>
    </source>
</evidence>
<protein>
    <recommendedName>
        <fullName evidence="8">BSD domain-containing protein</fullName>
    </recommendedName>
</protein>
<dbReference type="InterPro" id="IPR013876">
    <property type="entry name" value="TFIIH_BTF_p62_N"/>
</dbReference>
<dbReference type="SMART" id="SM00751">
    <property type="entry name" value="BSD"/>
    <property type="match status" value="2"/>
</dbReference>
<evidence type="ECO:0000259" key="8">
    <source>
        <dbReference type="PROSITE" id="PS50858"/>
    </source>
</evidence>
<dbReference type="Gene3D" id="2.30.29.30">
    <property type="entry name" value="Pleckstrin-homology domain (PH domain)/Phosphotyrosine-binding domain (PTB)"/>
    <property type="match status" value="1"/>
</dbReference>
<feature type="region of interest" description="Disordered" evidence="7">
    <location>
        <begin position="1"/>
        <end position="31"/>
    </location>
</feature>
<feature type="domain" description="BSD" evidence="8">
    <location>
        <begin position="238"/>
        <end position="279"/>
    </location>
</feature>
<evidence type="ECO:0000256" key="2">
    <source>
        <dbReference type="ARBA" id="ARBA00009448"/>
    </source>
</evidence>
<dbReference type="Proteomes" id="UP000076738">
    <property type="component" value="Unassembled WGS sequence"/>
</dbReference>
<dbReference type="InterPro" id="IPR027079">
    <property type="entry name" value="Tfb1/GTF2H1"/>
</dbReference>
<feature type="domain" description="BSD" evidence="8">
    <location>
        <begin position="161"/>
        <end position="194"/>
    </location>
</feature>
<dbReference type="Pfam" id="PF08567">
    <property type="entry name" value="PH_TFIIH"/>
    <property type="match status" value="1"/>
</dbReference>
<evidence type="ECO:0000256" key="3">
    <source>
        <dbReference type="ARBA" id="ARBA00022737"/>
    </source>
</evidence>
<dbReference type="EMBL" id="KV417304">
    <property type="protein sequence ID" value="KZO93072.1"/>
    <property type="molecule type" value="Genomic_DNA"/>
</dbReference>
<evidence type="ECO:0000313" key="9">
    <source>
        <dbReference type="EMBL" id="KZO93072.1"/>
    </source>
</evidence>
<dbReference type="InterPro" id="IPR011993">
    <property type="entry name" value="PH-like_dom_sf"/>
</dbReference>
<keyword evidence="10" id="KW-1185">Reference proteome</keyword>
<dbReference type="InterPro" id="IPR035925">
    <property type="entry name" value="BSD_dom_sf"/>
</dbReference>
<organism evidence="9 10">
    <name type="scientific">Calocera viscosa (strain TUFC12733)</name>
    <dbReference type="NCBI Taxonomy" id="1330018"/>
    <lineage>
        <taxon>Eukaryota</taxon>
        <taxon>Fungi</taxon>
        <taxon>Dikarya</taxon>
        <taxon>Basidiomycota</taxon>
        <taxon>Agaricomycotina</taxon>
        <taxon>Dacrymycetes</taxon>
        <taxon>Dacrymycetales</taxon>
        <taxon>Dacrymycetaceae</taxon>
        <taxon>Calocera</taxon>
    </lineage>
</organism>
<evidence type="ECO:0000256" key="7">
    <source>
        <dbReference type="SAM" id="MobiDB-lite"/>
    </source>
</evidence>
<dbReference type="SUPFAM" id="SSF140383">
    <property type="entry name" value="BSD domain-like"/>
    <property type="match status" value="2"/>
</dbReference>
<evidence type="ECO:0000256" key="4">
    <source>
        <dbReference type="ARBA" id="ARBA00023015"/>
    </source>
</evidence>
<proteinExistence type="inferred from homology"/>
<accession>A0A167IXY2</accession>
<dbReference type="STRING" id="1330018.A0A167IXY2"/>
<dbReference type="GO" id="GO:0000439">
    <property type="term" value="C:transcription factor TFIIH core complex"/>
    <property type="evidence" value="ECO:0007669"/>
    <property type="project" value="InterPro"/>
</dbReference>
<keyword evidence="4" id="KW-0805">Transcription regulation</keyword>
<name>A0A167IXY2_CALVF</name>
<comment type="similarity">
    <text evidence="2">Belongs to the TFB1 family.</text>
</comment>
<feature type="region of interest" description="Disordered" evidence="7">
    <location>
        <begin position="130"/>
        <end position="149"/>
    </location>
</feature>
<evidence type="ECO:0000256" key="5">
    <source>
        <dbReference type="ARBA" id="ARBA00023163"/>
    </source>
</evidence>
<feature type="compositionally biased region" description="Low complexity" evidence="7">
    <location>
        <begin position="1"/>
        <end position="17"/>
    </location>
</feature>
<feature type="compositionally biased region" description="Polar residues" evidence="7">
    <location>
        <begin position="18"/>
        <end position="29"/>
    </location>
</feature>
<keyword evidence="3" id="KW-0677">Repeat</keyword>